<evidence type="ECO:0000256" key="7">
    <source>
        <dbReference type="ARBA" id="ARBA00023065"/>
    </source>
</evidence>
<keyword evidence="10" id="KW-0325">Glycoprotein</keyword>
<feature type="compositionally biased region" description="Basic and acidic residues" evidence="15">
    <location>
        <begin position="921"/>
        <end position="934"/>
    </location>
</feature>
<evidence type="ECO:0000256" key="17">
    <source>
        <dbReference type="SAM" id="SignalP"/>
    </source>
</evidence>
<evidence type="ECO:0000259" key="18">
    <source>
        <dbReference type="SMART" id="SM00079"/>
    </source>
</evidence>
<keyword evidence="6" id="KW-0770">Synapse</keyword>
<evidence type="ECO:0000256" key="14">
    <source>
        <dbReference type="ARBA" id="ARBA00034100"/>
    </source>
</evidence>
<keyword evidence="12" id="KW-1071">Ligand-gated ion channel</keyword>
<keyword evidence="3" id="KW-1003">Cell membrane</keyword>
<dbReference type="GeneID" id="100368203"/>
<evidence type="ECO:0000256" key="8">
    <source>
        <dbReference type="ARBA" id="ARBA00023136"/>
    </source>
</evidence>
<feature type="region of interest" description="Disordered" evidence="15">
    <location>
        <begin position="912"/>
        <end position="934"/>
    </location>
</feature>
<dbReference type="SUPFAM" id="SSF53850">
    <property type="entry name" value="Periplasmic binding protein-like II"/>
    <property type="match status" value="1"/>
</dbReference>
<evidence type="ECO:0000256" key="2">
    <source>
        <dbReference type="ARBA" id="ARBA00022448"/>
    </source>
</evidence>
<feature type="domain" description="Ionotropic glutamate receptor L-glutamate and glycine-binding" evidence="19">
    <location>
        <begin position="437"/>
        <end position="497"/>
    </location>
</feature>
<feature type="transmembrane region" description="Helical" evidence="16">
    <location>
        <begin position="623"/>
        <end position="643"/>
    </location>
</feature>
<evidence type="ECO:0000256" key="10">
    <source>
        <dbReference type="ARBA" id="ARBA00023180"/>
    </source>
</evidence>
<feature type="transmembrane region" description="Helical" evidence="16">
    <location>
        <begin position="804"/>
        <end position="830"/>
    </location>
</feature>
<dbReference type="Pfam" id="PF10613">
    <property type="entry name" value="Lig_chan-Glu_bd"/>
    <property type="match status" value="1"/>
</dbReference>
<dbReference type="SUPFAM" id="SSF81324">
    <property type="entry name" value="Voltage-gated potassium channels"/>
    <property type="match status" value="1"/>
</dbReference>
<gene>
    <name evidence="21" type="primary">LOC100368203</name>
</gene>
<dbReference type="Pfam" id="PF01094">
    <property type="entry name" value="ANF_receptor"/>
    <property type="match status" value="1"/>
</dbReference>
<dbReference type="Gene3D" id="3.40.190.10">
    <property type="entry name" value="Periplasmic binding protein-like II"/>
    <property type="match status" value="3"/>
</dbReference>
<evidence type="ECO:0000256" key="5">
    <source>
        <dbReference type="ARBA" id="ARBA00022989"/>
    </source>
</evidence>
<dbReference type="SUPFAM" id="SSF53822">
    <property type="entry name" value="Periplasmic binding protein-like I"/>
    <property type="match status" value="1"/>
</dbReference>
<dbReference type="InterPro" id="IPR028082">
    <property type="entry name" value="Peripla_BP_I"/>
</dbReference>
<dbReference type="SMART" id="SM00918">
    <property type="entry name" value="Lig_chan-Glu_bd"/>
    <property type="match status" value="1"/>
</dbReference>
<evidence type="ECO:0000256" key="16">
    <source>
        <dbReference type="SAM" id="Phobius"/>
    </source>
</evidence>
<evidence type="ECO:0000256" key="15">
    <source>
        <dbReference type="SAM" id="MobiDB-lite"/>
    </source>
</evidence>
<reference evidence="21" key="1">
    <citation type="submission" date="2025-08" db="UniProtKB">
        <authorList>
            <consortium name="RefSeq"/>
        </authorList>
    </citation>
    <scope>IDENTIFICATION</scope>
    <source>
        <tissue evidence="21">Testes</tissue>
    </source>
</reference>
<dbReference type="InterPro" id="IPR001828">
    <property type="entry name" value="ANF_lig-bd_rcpt"/>
</dbReference>
<dbReference type="Gene3D" id="3.40.50.2300">
    <property type="match status" value="2"/>
</dbReference>
<dbReference type="InterPro" id="IPR015683">
    <property type="entry name" value="Ionotropic_Glu_rcpt"/>
</dbReference>
<evidence type="ECO:0000256" key="12">
    <source>
        <dbReference type="ARBA" id="ARBA00023286"/>
    </source>
</evidence>
<keyword evidence="13" id="KW-0407">Ion channel</keyword>
<dbReference type="InterPro" id="IPR019594">
    <property type="entry name" value="Glu/Gly-bd"/>
</dbReference>
<feature type="chain" id="PRO_5045664715" evidence="17">
    <location>
        <begin position="23"/>
        <end position="972"/>
    </location>
</feature>
<evidence type="ECO:0000256" key="3">
    <source>
        <dbReference type="ARBA" id="ARBA00022475"/>
    </source>
</evidence>
<organism evidence="20 21">
    <name type="scientific">Saccoglossus kowalevskii</name>
    <name type="common">Acorn worm</name>
    <dbReference type="NCBI Taxonomy" id="10224"/>
    <lineage>
        <taxon>Eukaryota</taxon>
        <taxon>Metazoa</taxon>
        <taxon>Hemichordata</taxon>
        <taxon>Enteropneusta</taxon>
        <taxon>Harrimaniidae</taxon>
        <taxon>Saccoglossus</taxon>
    </lineage>
</organism>
<evidence type="ECO:0000256" key="11">
    <source>
        <dbReference type="ARBA" id="ARBA00023257"/>
    </source>
</evidence>
<protein>
    <submittedName>
        <fullName evidence="21">Glutamate receptor ionotropic, NMDA 2A-like</fullName>
    </submittedName>
</protein>
<evidence type="ECO:0000256" key="9">
    <source>
        <dbReference type="ARBA" id="ARBA00023170"/>
    </source>
</evidence>
<evidence type="ECO:0000259" key="19">
    <source>
        <dbReference type="SMART" id="SM00918"/>
    </source>
</evidence>
<keyword evidence="2" id="KW-0813">Transport</keyword>
<keyword evidence="20" id="KW-1185">Reference proteome</keyword>
<feature type="transmembrane region" description="Helical" evidence="16">
    <location>
        <begin position="550"/>
        <end position="574"/>
    </location>
</feature>
<keyword evidence="4 16" id="KW-0812">Transmembrane</keyword>
<keyword evidence="11" id="KW-0628">Postsynaptic cell membrane</keyword>
<dbReference type="InterPro" id="IPR001320">
    <property type="entry name" value="Iontro_rcpt_C"/>
</dbReference>
<proteinExistence type="predicted"/>
<keyword evidence="9" id="KW-0675">Receptor</keyword>
<evidence type="ECO:0000256" key="1">
    <source>
        <dbReference type="ARBA" id="ARBA00004651"/>
    </source>
</evidence>
<evidence type="ECO:0000313" key="20">
    <source>
        <dbReference type="Proteomes" id="UP000694865"/>
    </source>
</evidence>
<accession>A0ABM0MSE6</accession>
<keyword evidence="17" id="KW-0732">Signal</keyword>
<dbReference type="InterPro" id="IPR001508">
    <property type="entry name" value="Iono_Glu_rcpt_met"/>
</dbReference>
<sequence length="972" mass="109152">MDKNFNITRLVLLCILMDKIGAHVRIGVIHALTQDTLYVDRRHRRYVVDTDKGGIIMHMVPIQLSSGSPYQTIQHLKNKICLHNLSGLIYSVDEQNTRQWDIGSVFPGSSYIPKLAESLHIPAVSVTAPLVQEKHGGTDAPGMIYLLPKGRDVCLAILNFLEYFHWYHLTLVPGPNHASVEFVAEMALAIQYRDHWKYNVYDVLDFEKNISHQVEHIALSSSIVIFHMNPMQTRTVLASAAENGLLKKGLVWIISGAALDEQPFSNNTGVIPIGLIGVRPGHISHTSATRTRFAKMLLSEAIADYVNDGNDLRSLSAGPCDKNTNRTWDNVLQPYLNRSVIDIADGFDKDGYLLHPKLAFVNIDDSYNVKQVGTWKKGKIKLKSITWIGQHSNRQGHQPSPVLTQKRLRIITVEETPFVRALSLDTDGCNNGILCKKMNGTYGDFLDRCCGGFAVDLLKELSMTLDNIFEFDFFVVNSYGRFLESGRWNGAVGELVYGKADMMVGGMKMSSQRTEVLDFSVPFMTSGVSVIVMESKGRTPLHAVYDPFHFLVWIMAWIIALAVTALAVFFVEWVSPTGYARKLTEPRASSFTFGDSLWMLWAINTNNSLPTRVPKSVTGKFVTSIWAFYTLVFVALYTANLTAHMIKVESTLPIDGFMDPKLQNPHQSSPRIKFATVQSTNTESLIEDHNPRMHQYMKQYLVKSAAEGIEALNSGDLDVFIYDAMVSEFLATQAHDCNLVTVDSAFAMTGYAIAFPKSSPWRGLIDRALLQYVDNGFLNILREKWISLDSCAAKRTRRSEEDNILGSSQVAGAFLFLAGGIAISWFLMFFELFFYKNLKTWFVSVFRQQEAIALISATFTKIVYPRRDDPGLPTCCEECYAKSLEKHALLEDTYKRIRELENLIDSENWNDSGSSKHQYNGRRDDMAAATRDRDTNIVSSEVMPDDCRVVYQSIGEITNTAAESIDAIETSL</sequence>
<dbReference type="Pfam" id="PF00060">
    <property type="entry name" value="Lig_chan"/>
    <property type="match status" value="1"/>
</dbReference>
<dbReference type="SMART" id="SM00079">
    <property type="entry name" value="PBPe"/>
    <property type="match status" value="1"/>
</dbReference>
<keyword evidence="8 16" id="KW-0472">Membrane</keyword>
<evidence type="ECO:0000313" key="21">
    <source>
        <dbReference type="RefSeq" id="XP_006822937.1"/>
    </source>
</evidence>
<dbReference type="RefSeq" id="XP_006822937.1">
    <property type="nucleotide sequence ID" value="XM_006822874.1"/>
</dbReference>
<evidence type="ECO:0000256" key="13">
    <source>
        <dbReference type="ARBA" id="ARBA00023303"/>
    </source>
</evidence>
<evidence type="ECO:0000256" key="4">
    <source>
        <dbReference type="ARBA" id="ARBA00022692"/>
    </source>
</evidence>
<keyword evidence="5 16" id="KW-1133">Transmembrane helix</keyword>
<feature type="signal peptide" evidence="17">
    <location>
        <begin position="1"/>
        <end position="22"/>
    </location>
</feature>
<evidence type="ECO:0000256" key="6">
    <source>
        <dbReference type="ARBA" id="ARBA00023018"/>
    </source>
</evidence>
<comment type="subcellular location">
    <subcellularLocation>
        <location evidence="1">Cell membrane</location>
        <topology evidence="1">Multi-pass membrane protein</topology>
    </subcellularLocation>
    <subcellularLocation>
        <location evidence="14">Postsynaptic cell membrane</location>
    </subcellularLocation>
</comment>
<keyword evidence="7" id="KW-0406">Ion transport</keyword>
<dbReference type="Proteomes" id="UP000694865">
    <property type="component" value="Unplaced"/>
</dbReference>
<dbReference type="PANTHER" id="PTHR18966">
    <property type="entry name" value="IONOTROPIC GLUTAMATE RECEPTOR"/>
    <property type="match status" value="1"/>
</dbReference>
<dbReference type="PRINTS" id="PR00177">
    <property type="entry name" value="NMDARECEPTOR"/>
</dbReference>
<name>A0ABM0MSE6_SACKO</name>
<feature type="domain" description="Ionotropic glutamate receptor C-terminal" evidence="18">
    <location>
        <begin position="439"/>
        <end position="788"/>
    </location>
</feature>